<evidence type="ECO:0000256" key="1">
    <source>
        <dbReference type="SAM" id="SignalP"/>
    </source>
</evidence>
<reference evidence="3" key="2">
    <citation type="journal article" date="2009" name="Genome Res.">
        <title>Comparative genomic analyses of the human fungal pathogens Coccidioides and their relatives.</title>
        <authorList>
            <person name="Sharpton T.J."/>
            <person name="Stajich J.E."/>
            <person name="Rounsley S.D."/>
            <person name="Gardner M.J."/>
            <person name="Wortman J.R."/>
            <person name="Jordar V.S."/>
            <person name="Maiti R."/>
            <person name="Kodira C.D."/>
            <person name="Neafsey D.E."/>
            <person name="Zeng Q."/>
            <person name="Hung C.-Y."/>
            <person name="McMahan C."/>
            <person name="Muszewska A."/>
            <person name="Grynberg M."/>
            <person name="Mandel M.A."/>
            <person name="Kellner E.M."/>
            <person name="Barker B.M."/>
            <person name="Galgiani J.N."/>
            <person name="Orbach M.J."/>
            <person name="Kirkland T.N."/>
            <person name="Cole G.T."/>
            <person name="Henn M.R."/>
            <person name="Birren B.W."/>
            <person name="Taylor J.W."/>
        </authorList>
    </citation>
    <scope>NUCLEOTIDE SEQUENCE [LARGE SCALE GENOMIC DNA]</scope>
    <source>
        <strain evidence="3">RMSCC 3488</strain>
    </source>
</reference>
<protein>
    <recommendedName>
        <fullName evidence="4">4Fe-4S ferredoxin-type domain-containing protein</fullName>
    </recommendedName>
</protein>
<proteinExistence type="predicted"/>
<dbReference type="AlphaFoldDB" id="A0A0J6HYR6"/>
<evidence type="ECO:0000313" key="3">
    <source>
        <dbReference type="Proteomes" id="UP000054567"/>
    </source>
</evidence>
<reference evidence="3" key="3">
    <citation type="journal article" date="2010" name="Genome Res.">
        <title>Population genomic sequencing of Coccidioides fungi reveals recent hybridization and transposon control.</title>
        <authorList>
            <person name="Neafsey D.E."/>
            <person name="Barker B.M."/>
            <person name="Sharpton T.J."/>
            <person name="Stajich J.E."/>
            <person name="Park D.J."/>
            <person name="Whiston E."/>
            <person name="Hung C.-Y."/>
            <person name="McMahan C."/>
            <person name="White J."/>
            <person name="Sykes S."/>
            <person name="Heiman D."/>
            <person name="Young S."/>
            <person name="Zeng Q."/>
            <person name="Abouelleil A."/>
            <person name="Aftuck L."/>
            <person name="Bessette D."/>
            <person name="Brown A."/>
            <person name="FitzGerald M."/>
            <person name="Lui A."/>
            <person name="Macdonald J.P."/>
            <person name="Priest M."/>
            <person name="Orbach M.J."/>
            <person name="Galgiani J.N."/>
            <person name="Kirkland T.N."/>
            <person name="Cole G.T."/>
            <person name="Birren B.W."/>
            <person name="Henn M.R."/>
            <person name="Taylor J.W."/>
            <person name="Rounsley S.D."/>
        </authorList>
    </citation>
    <scope>NUCLEOTIDE SEQUENCE [LARGE SCALE GENOMIC DNA]</scope>
    <source>
        <strain evidence="3">RMSCC 3488</strain>
    </source>
</reference>
<dbReference type="Proteomes" id="UP000054567">
    <property type="component" value="Unassembled WGS sequence"/>
</dbReference>
<evidence type="ECO:0008006" key="4">
    <source>
        <dbReference type="Google" id="ProtNLM"/>
    </source>
</evidence>
<dbReference type="EMBL" id="DS268109">
    <property type="protein sequence ID" value="KMM64102.1"/>
    <property type="molecule type" value="Genomic_DNA"/>
</dbReference>
<feature type="signal peptide" evidence="1">
    <location>
        <begin position="1"/>
        <end position="21"/>
    </location>
</feature>
<accession>A0A0J6HYR6</accession>
<sequence length="135" mass="14985">MPMLAGVGPIVLLAILKVGSSIRNMEYSVRCCTDTWAFCCAWRNACLLQCDEVGNCLRVCPGYPLAVRSISAIPEYLGTSIQTREARHRDREGIVCKERPNLRSLSSSDAPPQHAYRAVKKHYAPMHGRNGIPKI</sequence>
<dbReference type="VEuPathDB" id="FungiDB:CPAG_00454"/>
<keyword evidence="1" id="KW-0732">Signal</keyword>
<reference evidence="2 3" key="1">
    <citation type="submission" date="2007-06" db="EMBL/GenBank/DDBJ databases">
        <title>The Genome Sequence of Coccidioides posadasii RMSCC_3488.</title>
        <authorList>
            <consortium name="Coccidioides Genome Resources Consortium"/>
            <consortium name="The Broad Institute Genome Sequencing Platform"/>
            <person name="Henn M.R."/>
            <person name="Sykes S."/>
            <person name="Young S."/>
            <person name="Jaffe D."/>
            <person name="Berlin A."/>
            <person name="Alvarez P."/>
            <person name="Butler J."/>
            <person name="Gnerre S."/>
            <person name="Grabherr M."/>
            <person name="Mauceli E."/>
            <person name="Brockman W."/>
            <person name="Kodira C."/>
            <person name="Alvarado L."/>
            <person name="Zeng Q."/>
            <person name="Crawford M."/>
            <person name="Antoine C."/>
            <person name="Devon K."/>
            <person name="Galgiani J."/>
            <person name="Orsborn K."/>
            <person name="Lewis M.L."/>
            <person name="Nusbaum C."/>
            <person name="Galagan J."/>
            <person name="Birren B."/>
        </authorList>
    </citation>
    <scope>NUCLEOTIDE SEQUENCE [LARGE SCALE GENOMIC DNA]</scope>
    <source>
        <strain evidence="2 3">RMSCC 3488</strain>
    </source>
</reference>
<feature type="chain" id="PRO_5005273838" description="4Fe-4S ferredoxin-type domain-containing protein" evidence="1">
    <location>
        <begin position="22"/>
        <end position="135"/>
    </location>
</feature>
<evidence type="ECO:0000313" key="2">
    <source>
        <dbReference type="EMBL" id="KMM64102.1"/>
    </source>
</evidence>
<organism evidence="2 3">
    <name type="scientific">Coccidioides posadasii RMSCC 3488</name>
    <dbReference type="NCBI Taxonomy" id="454284"/>
    <lineage>
        <taxon>Eukaryota</taxon>
        <taxon>Fungi</taxon>
        <taxon>Dikarya</taxon>
        <taxon>Ascomycota</taxon>
        <taxon>Pezizomycotina</taxon>
        <taxon>Eurotiomycetes</taxon>
        <taxon>Eurotiomycetidae</taxon>
        <taxon>Onygenales</taxon>
        <taxon>Onygenaceae</taxon>
        <taxon>Coccidioides</taxon>
    </lineage>
</organism>
<name>A0A0J6HYR6_COCPO</name>
<gene>
    <name evidence="2" type="ORF">CPAG_00454</name>
</gene>